<gene>
    <name evidence="2" type="ORF">THTE_2042</name>
</gene>
<keyword evidence="3" id="KW-1185">Reference proteome</keyword>
<dbReference type="AlphaFoldDB" id="A0A286RFA4"/>
<accession>A0A286RFA4</accession>
<organism evidence="2 3">
    <name type="scientific">Thermogutta terrifontis</name>
    <dbReference type="NCBI Taxonomy" id="1331910"/>
    <lineage>
        <taxon>Bacteria</taxon>
        <taxon>Pseudomonadati</taxon>
        <taxon>Planctomycetota</taxon>
        <taxon>Planctomycetia</taxon>
        <taxon>Pirellulales</taxon>
        <taxon>Thermoguttaceae</taxon>
        <taxon>Thermogutta</taxon>
    </lineage>
</organism>
<evidence type="ECO:0000313" key="2">
    <source>
        <dbReference type="EMBL" id="ASV74644.1"/>
    </source>
</evidence>
<dbReference type="Proteomes" id="UP000215086">
    <property type="component" value="Chromosome"/>
</dbReference>
<dbReference type="EMBL" id="CP018477">
    <property type="protein sequence ID" value="ASV74644.1"/>
    <property type="molecule type" value="Genomic_DNA"/>
</dbReference>
<feature type="compositionally biased region" description="Basic residues" evidence="1">
    <location>
        <begin position="13"/>
        <end position="22"/>
    </location>
</feature>
<dbReference type="KEGG" id="ttf:THTE_2042"/>
<feature type="region of interest" description="Disordered" evidence="1">
    <location>
        <begin position="1"/>
        <end position="51"/>
    </location>
</feature>
<name>A0A286RFA4_9BACT</name>
<protein>
    <submittedName>
        <fullName evidence="2">Uncharacterized protein</fullName>
    </submittedName>
</protein>
<evidence type="ECO:0000256" key="1">
    <source>
        <dbReference type="SAM" id="MobiDB-lite"/>
    </source>
</evidence>
<reference evidence="2 3" key="1">
    <citation type="journal article" name="Front. Microbiol.">
        <title>Sugar Metabolism of the First Thermophilic Planctomycete Thermogutta terrifontis: Comparative Genomic and Transcriptomic Approaches.</title>
        <authorList>
            <person name="Elcheninov A.G."/>
            <person name="Menzel P."/>
            <person name="Gudbergsdottir S.R."/>
            <person name="Slesarev A.I."/>
            <person name="Kadnikov V.V."/>
            <person name="Krogh A."/>
            <person name="Bonch-Osmolovskaya E.A."/>
            <person name="Peng X."/>
            <person name="Kublanov I.V."/>
        </authorList>
    </citation>
    <scope>NUCLEOTIDE SEQUENCE [LARGE SCALE GENOMIC DNA]</scope>
    <source>
        <strain evidence="2 3">R1</strain>
    </source>
</reference>
<sequence length="51" mass="5844">MAPSLSYRDCQKQRWKAFRRDKRTTTPQKERQFPGLPPVGNGLAVSGPWKA</sequence>
<evidence type="ECO:0000313" key="3">
    <source>
        <dbReference type="Proteomes" id="UP000215086"/>
    </source>
</evidence>
<proteinExistence type="predicted"/>